<dbReference type="InterPro" id="IPR036388">
    <property type="entry name" value="WH-like_DNA-bd_sf"/>
</dbReference>
<dbReference type="Proteomes" id="UP000820669">
    <property type="component" value="Unassembled WGS sequence"/>
</dbReference>
<proteinExistence type="predicted"/>
<evidence type="ECO:0000313" key="2">
    <source>
        <dbReference type="Proteomes" id="UP000820669"/>
    </source>
</evidence>
<gene>
    <name evidence="1" type="ORF">HF526_24765</name>
</gene>
<protein>
    <submittedName>
        <fullName evidence="1">Sigma-70 family RNA polymerase sigma factor</fullName>
    </submittedName>
</protein>
<dbReference type="EMBL" id="JAAXLA010000057">
    <property type="protein sequence ID" value="NMI00499.1"/>
    <property type="molecule type" value="Genomic_DNA"/>
</dbReference>
<accession>A0ABX1SK32</accession>
<name>A0ABX1SK32_9PSEU</name>
<evidence type="ECO:0000313" key="1">
    <source>
        <dbReference type="EMBL" id="NMI00499.1"/>
    </source>
</evidence>
<comment type="caution">
    <text evidence="1">The sequence shown here is derived from an EMBL/GenBank/DDBJ whole genome shotgun (WGS) entry which is preliminary data.</text>
</comment>
<organism evidence="1 2">
    <name type="scientific">Pseudonocardia acidicola</name>
    <dbReference type="NCBI Taxonomy" id="2724939"/>
    <lineage>
        <taxon>Bacteria</taxon>
        <taxon>Bacillati</taxon>
        <taxon>Actinomycetota</taxon>
        <taxon>Actinomycetes</taxon>
        <taxon>Pseudonocardiales</taxon>
        <taxon>Pseudonocardiaceae</taxon>
        <taxon>Pseudonocardia</taxon>
    </lineage>
</organism>
<keyword evidence="2" id="KW-1185">Reference proteome</keyword>
<reference evidence="1 2" key="1">
    <citation type="submission" date="2020-04" db="EMBL/GenBank/DDBJ databases">
        <authorList>
            <person name="Klaysubun C."/>
            <person name="Duangmal K."/>
            <person name="Lipun K."/>
        </authorList>
    </citation>
    <scope>NUCLEOTIDE SEQUENCE [LARGE SCALE GENOMIC DNA]</scope>
    <source>
        <strain evidence="1 2">K10HN5</strain>
    </source>
</reference>
<sequence>MSGTETWTSRECAEAWGVKTPTWLGYVARGQAPQPLPGYDEKRRRRWDAEAVRSFPRPGAGRTRAGATPDAVALLDEMSEVAERIDRLRVRQRELLRAGKAKGLEIRAMARALGVSPQTAYSWLDDE</sequence>
<dbReference type="Gene3D" id="1.10.10.10">
    <property type="entry name" value="Winged helix-like DNA-binding domain superfamily/Winged helix DNA-binding domain"/>
    <property type="match status" value="1"/>
</dbReference>